<feature type="transmembrane region" description="Helical" evidence="1">
    <location>
        <begin position="237"/>
        <end position="259"/>
    </location>
</feature>
<gene>
    <name evidence="2" type="ORF">NADFUDRAFT_79578</name>
</gene>
<evidence type="ECO:0000313" key="2">
    <source>
        <dbReference type="EMBL" id="ODQ64700.1"/>
    </source>
</evidence>
<keyword evidence="1" id="KW-0812">Transmembrane</keyword>
<keyword evidence="1" id="KW-1133">Transmembrane helix</keyword>
<protein>
    <submittedName>
        <fullName evidence="2">Uncharacterized protein</fullName>
    </submittedName>
</protein>
<sequence length="361" mass="41230">MEALRAIPLILQSLKGSIVPIAVPLIYLNSSKIIAFIRRTNKTQKERTHYEISYLGYLALIALIATSVLQVVYPLFTQELNVFKVTGSRLQTEVSVIKQRLLKYEGSSTSQGFSDTGNERMINLLSSGAGKLLYIKYGTDTFQNCIFCQSMVPQTFLLYALPKILAPYLINWFVLGMSTSSAVSPGAIQWRSWATFTHLALAIIDIARVFSYEDKSALNMSINSIVWFHWRMRLERGVILLLANIVFAGILYVTMRGLFFTKPLDDFHRGSRVAKLSDNLKEILLRARGNSIMKLSIHQDEYLRNSFLSYWQNRMDQDGRFWSQESVIEARQNAVERLGGKNGIDRIKLETRMLINQSLKY</sequence>
<keyword evidence="3" id="KW-1185">Reference proteome</keyword>
<evidence type="ECO:0000256" key="1">
    <source>
        <dbReference type="SAM" id="Phobius"/>
    </source>
</evidence>
<dbReference type="EMBL" id="KV454411">
    <property type="protein sequence ID" value="ODQ64700.1"/>
    <property type="molecule type" value="Genomic_DNA"/>
</dbReference>
<dbReference type="PANTHER" id="PTHR39470:SF1">
    <property type="entry name" value="CHORISMATE SYNTHASE PROTEIN"/>
    <property type="match status" value="1"/>
</dbReference>
<dbReference type="AlphaFoldDB" id="A0A1E3PHB5"/>
<accession>A0A1E3PHB5</accession>
<feature type="transmembrane region" description="Helical" evidence="1">
    <location>
        <begin position="54"/>
        <end position="76"/>
    </location>
</feature>
<evidence type="ECO:0000313" key="3">
    <source>
        <dbReference type="Proteomes" id="UP000095009"/>
    </source>
</evidence>
<proteinExistence type="predicted"/>
<feature type="transmembrane region" description="Helical" evidence="1">
    <location>
        <begin position="6"/>
        <end position="28"/>
    </location>
</feature>
<dbReference type="STRING" id="857566.A0A1E3PHB5"/>
<keyword evidence="1" id="KW-0472">Membrane</keyword>
<organism evidence="2 3">
    <name type="scientific">Nadsonia fulvescens var. elongata DSM 6958</name>
    <dbReference type="NCBI Taxonomy" id="857566"/>
    <lineage>
        <taxon>Eukaryota</taxon>
        <taxon>Fungi</taxon>
        <taxon>Dikarya</taxon>
        <taxon>Ascomycota</taxon>
        <taxon>Saccharomycotina</taxon>
        <taxon>Dipodascomycetes</taxon>
        <taxon>Dipodascales</taxon>
        <taxon>Dipodascales incertae sedis</taxon>
        <taxon>Nadsonia</taxon>
    </lineage>
</organism>
<name>A0A1E3PHB5_9ASCO</name>
<dbReference type="Proteomes" id="UP000095009">
    <property type="component" value="Unassembled WGS sequence"/>
</dbReference>
<reference evidence="2 3" key="1">
    <citation type="journal article" date="2016" name="Proc. Natl. Acad. Sci. U.S.A.">
        <title>Comparative genomics of biotechnologically important yeasts.</title>
        <authorList>
            <person name="Riley R."/>
            <person name="Haridas S."/>
            <person name="Wolfe K.H."/>
            <person name="Lopes M.R."/>
            <person name="Hittinger C.T."/>
            <person name="Goeker M."/>
            <person name="Salamov A.A."/>
            <person name="Wisecaver J.H."/>
            <person name="Long T.M."/>
            <person name="Calvey C.H."/>
            <person name="Aerts A.L."/>
            <person name="Barry K.W."/>
            <person name="Choi C."/>
            <person name="Clum A."/>
            <person name="Coughlan A.Y."/>
            <person name="Deshpande S."/>
            <person name="Douglass A.P."/>
            <person name="Hanson S.J."/>
            <person name="Klenk H.-P."/>
            <person name="LaButti K.M."/>
            <person name="Lapidus A."/>
            <person name="Lindquist E.A."/>
            <person name="Lipzen A.M."/>
            <person name="Meier-Kolthoff J.P."/>
            <person name="Ohm R.A."/>
            <person name="Otillar R.P."/>
            <person name="Pangilinan J.L."/>
            <person name="Peng Y."/>
            <person name="Rokas A."/>
            <person name="Rosa C.A."/>
            <person name="Scheuner C."/>
            <person name="Sibirny A.A."/>
            <person name="Slot J.C."/>
            <person name="Stielow J.B."/>
            <person name="Sun H."/>
            <person name="Kurtzman C.P."/>
            <person name="Blackwell M."/>
            <person name="Grigoriev I.V."/>
            <person name="Jeffries T.W."/>
        </authorList>
    </citation>
    <scope>NUCLEOTIDE SEQUENCE [LARGE SCALE GENOMIC DNA]</scope>
    <source>
        <strain evidence="2 3">DSM 6958</strain>
    </source>
</reference>
<dbReference type="OrthoDB" id="4078796at2759"/>
<dbReference type="PANTHER" id="PTHR39470">
    <property type="entry name" value="CHROMOSOME 10, WHOLE GENOME SHOTGUN SEQUENCE"/>
    <property type="match status" value="1"/>
</dbReference>
<feature type="transmembrane region" description="Helical" evidence="1">
    <location>
        <begin position="156"/>
        <end position="178"/>
    </location>
</feature>